<dbReference type="EMBL" id="LR796200">
    <property type="protein sequence ID" value="CAB4126851.1"/>
    <property type="molecule type" value="Genomic_DNA"/>
</dbReference>
<sequence length="172" mass="19830">MTVEIYNVVKTALLSITGDDGLPLFKTVMLWNNQTDHELNRENDNYAVLYPACFIEFNNINTNNLGKKAEVQYCDYDMVLHMARTLIKNEDTQILTDKLKVYQKIQTLEFGVTEPTTGRFTRINENPNYDNNLLMIYEQTYHSTYKDFSAIPTLGSRTLTPVITQTIVDNIS</sequence>
<reference evidence="1" key="1">
    <citation type="submission" date="2020-04" db="EMBL/GenBank/DDBJ databases">
        <authorList>
            <person name="Chiriac C."/>
            <person name="Salcher M."/>
            <person name="Ghai R."/>
            <person name="Kavagutti S V."/>
        </authorList>
    </citation>
    <scope>NUCLEOTIDE SEQUENCE</scope>
</reference>
<organism evidence="1">
    <name type="scientific">uncultured Caudovirales phage</name>
    <dbReference type="NCBI Taxonomy" id="2100421"/>
    <lineage>
        <taxon>Viruses</taxon>
        <taxon>Duplodnaviria</taxon>
        <taxon>Heunggongvirae</taxon>
        <taxon>Uroviricota</taxon>
        <taxon>Caudoviricetes</taxon>
        <taxon>Peduoviridae</taxon>
        <taxon>Maltschvirus</taxon>
        <taxon>Maltschvirus maltsch</taxon>
    </lineage>
</organism>
<name>A0A6J5KXT3_9CAUD</name>
<gene>
    <name evidence="1" type="ORF">UFOVP87_20</name>
</gene>
<protein>
    <submittedName>
        <fullName evidence="1">Uncharacterized protein</fullName>
    </submittedName>
</protein>
<accession>A0A6J5KXT3</accession>
<evidence type="ECO:0000313" key="1">
    <source>
        <dbReference type="EMBL" id="CAB4126851.1"/>
    </source>
</evidence>
<proteinExistence type="predicted"/>